<organism evidence="4 5">
    <name type="scientific">Pseudomaricurvus hydrocarbonicus</name>
    <dbReference type="NCBI Taxonomy" id="1470433"/>
    <lineage>
        <taxon>Bacteria</taxon>
        <taxon>Pseudomonadati</taxon>
        <taxon>Pseudomonadota</taxon>
        <taxon>Gammaproteobacteria</taxon>
        <taxon>Cellvibrionales</taxon>
        <taxon>Cellvibrionaceae</taxon>
        <taxon>Pseudomaricurvus</taxon>
    </lineage>
</organism>
<evidence type="ECO:0000313" key="5">
    <source>
        <dbReference type="Proteomes" id="UP000787472"/>
    </source>
</evidence>
<dbReference type="InterPro" id="IPR051925">
    <property type="entry name" value="RNA-binding_domain"/>
</dbReference>
<dbReference type="Gene3D" id="3.30.110.60">
    <property type="entry name" value="YhbY-like"/>
    <property type="match status" value="1"/>
</dbReference>
<sequence>MPLSPDRKKQYRSLGHNLNPVVTVAGNGLSDTVIEELNRALDDHELIKVKLVIADRDLRKQVIAEMAKKCRAEIVQEIGKVALIFREAKKPNLKLSNVR</sequence>
<dbReference type="SUPFAM" id="SSF75471">
    <property type="entry name" value="YhbY-like"/>
    <property type="match status" value="1"/>
</dbReference>
<evidence type="ECO:0000256" key="2">
    <source>
        <dbReference type="PROSITE-ProRule" id="PRU00626"/>
    </source>
</evidence>
<dbReference type="Proteomes" id="UP000787472">
    <property type="component" value="Unassembled WGS sequence"/>
</dbReference>
<dbReference type="SMART" id="SM01103">
    <property type="entry name" value="CRS1_YhbY"/>
    <property type="match status" value="1"/>
</dbReference>
<comment type="caution">
    <text evidence="4">The sequence shown here is derived from an EMBL/GenBank/DDBJ whole genome shotgun (WGS) entry which is preliminary data.</text>
</comment>
<dbReference type="GO" id="GO:0003723">
    <property type="term" value="F:RNA binding"/>
    <property type="evidence" value="ECO:0007669"/>
    <property type="project" value="UniProtKB-UniRule"/>
</dbReference>
<proteinExistence type="predicted"/>
<dbReference type="PANTHER" id="PTHR40065:SF3">
    <property type="entry name" value="RNA-BINDING PROTEIN YHBY"/>
    <property type="match status" value="1"/>
</dbReference>
<keyword evidence="1 2" id="KW-0694">RNA-binding</keyword>
<protein>
    <submittedName>
        <fullName evidence="4">Ribosome assembly RNA-binding protein YhbY</fullName>
    </submittedName>
</protein>
<feature type="domain" description="CRM" evidence="3">
    <location>
        <begin position="1"/>
        <end position="97"/>
    </location>
</feature>
<accession>A0A9E5JYV8</accession>
<evidence type="ECO:0000256" key="1">
    <source>
        <dbReference type="ARBA" id="ARBA00022884"/>
    </source>
</evidence>
<dbReference type="AlphaFoldDB" id="A0A9E5JYV8"/>
<dbReference type="Pfam" id="PF01985">
    <property type="entry name" value="CRS1_YhbY"/>
    <property type="match status" value="1"/>
</dbReference>
<name>A0A9E5JYV8_9GAMM</name>
<dbReference type="InterPro" id="IPR001890">
    <property type="entry name" value="RNA-binding_CRM"/>
</dbReference>
<dbReference type="InterPro" id="IPR017924">
    <property type="entry name" value="RNA-binding_YhbY"/>
</dbReference>
<dbReference type="InterPro" id="IPR035920">
    <property type="entry name" value="YhbY-like_sf"/>
</dbReference>
<dbReference type="PANTHER" id="PTHR40065">
    <property type="entry name" value="RNA-BINDING PROTEIN YHBY"/>
    <property type="match status" value="1"/>
</dbReference>
<gene>
    <name evidence="4" type="primary">yhbY</name>
    <name evidence="4" type="ORF">G8770_04595</name>
</gene>
<dbReference type="EMBL" id="JAAONZ010000003">
    <property type="protein sequence ID" value="NHO64817.1"/>
    <property type="molecule type" value="Genomic_DNA"/>
</dbReference>
<evidence type="ECO:0000313" key="4">
    <source>
        <dbReference type="EMBL" id="NHO64817.1"/>
    </source>
</evidence>
<evidence type="ECO:0000259" key="3">
    <source>
        <dbReference type="PROSITE" id="PS51295"/>
    </source>
</evidence>
<dbReference type="RefSeq" id="WP_167182408.1">
    <property type="nucleotide sequence ID" value="NZ_JAAONZ010000003.1"/>
</dbReference>
<keyword evidence="5" id="KW-1185">Reference proteome</keyword>
<dbReference type="PROSITE" id="PS51295">
    <property type="entry name" value="CRM"/>
    <property type="match status" value="1"/>
</dbReference>
<reference evidence="4" key="1">
    <citation type="submission" date="2020-03" db="EMBL/GenBank/DDBJ databases">
        <authorList>
            <person name="Guo F."/>
        </authorList>
    </citation>
    <scope>NUCLEOTIDE SEQUENCE</scope>
    <source>
        <strain evidence="4">JCM 30134</strain>
    </source>
</reference>
<dbReference type="NCBIfam" id="TIGR00253">
    <property type="entry name" value="RNA_bind_YhbY"/>
    <property type="match status" value="1"/>
</dbReference>